<reference evidence="4" key="1">
    <citation type="journal article" date="2019" name="Int. J. Syst. Evol. Microbiol.">
        <title>The Global Catalogue of Microorganisms (GCM) 10K type strain sequencing project: providing services to taxonomists for standard genome sequencing and annotation.</title>
        <authorList>
            <consortium name="The Broad Institute Genomics Platform"/>
            <consortium name="The Broad Institute Genome Sequencing Center for Infectious Disease"/>
            <person name="Wu L."/>
            <person name="Ma J."/>
        </authorList>
    </citation>
    <scope>NUCLEOTIDE SEQUENCE [LARGE SCALE GENOMIC DNA]</scope>
    <source>
        <strain evidence="4">JCM 6307</strain>
    </source>
</reference>
<feature type="domain" description="DUF8083" evidence="2">
    <location>
        <begin position="10"/>
        <end position="305"/>
    </location>
</feature>
<feature type="compositionally biased region" description="Gly residues" evidence="1">
    <location>
        <begin position="162"/>
        <end position="182"/>
    </location>
</feature>
<comment type="caution">
    <text evidence="3">The sequence shown here is derived from an EMBL/GenBank/DDBJ whole genome shotgun (WGS) entry which is preliminary data.</text>
</comment>
<evidence type="ECO:0000313" key="4">
    <source>
        <dbReference type="Proteomes" id="UP001501358"/>
    </source>
</evidence>
<dbReference type="InterPro" id="IPR058396">
    <property type="entry name" value="DUF8083"/>
</dbReference>
<evidence type="ECO:0000313" key="3">
    <source>
        <dbReference type="EMBL" id="GAA2493284.1"/>
    </source>
</evidence>
<keyword evidence="4" id="KW-1185">Reference proteome</keyword>
<evidence type="ECO:0000256" key="1">
    <source>
        <dbReference type="SAM" id="MobiDB-lite"/>
    </source>
</evidence>
<proteinExistence type="predicted"/>
<name>A0ABP5Z9Z9_9ACTN</name>
<dbReference type="EMBL" id="BAAATA010000017">
    <property type="protein sequence ID" value="GAA2493284.1"/>
    <property type="molecule type" value="Genomic_DNA"/>
</dbReference>
<accession>A0ABP5Z9Z9</accession>
<feature type="region of interest" description="Disordered" evidence="1">
    <location>
        <begin position="162"/>
        <end position="199"/>
    </location>
</feature>
<gene>
    <name evidence="3" type="ORF">GCM10010406_31710</name>
</gene>
<evidence type="ECO:0000259" key="2">
    <source>
        <dbReference type="Pfam" id="PF26312"/>
    </source>
</evidence>
<dbReference type="Proteomes" id="UP001501358">
    <property type="component" value="Unassembled WGS sequence"/>
</dbReference>
<organism evidence="3 4">
    <name type="scientific">Streptomyces thermolineatus</name>
    <dbReference type="NCBI Taxonomy" id="44033"/>
    <lineage>
        <taxon>Bacteria</taxon>
        <taxon>Bacillati</taxon>
        <taxon>Actinomycetota</taxon>
        <taxon>Actinomycetes</taxon>
        <taxon>Kitasatosporales</taxon>
        <taxon>Streptomycetaceae</taxon>
        <taxon>Streptomyces</taxon>
    </lineage>
</organism>
<protein>
    <recommendedName>
        <fullName evidence="2">DUF8083 domain-containing protein</fullName>
    </recommendedName>
</protein>
<dbReference type="Pfam" id="PF26312">
    <property type="entry name" value="DUF8083"/>
    <property type="match status" value="1"/>
</dbReference>
<sequence>MARSSVMVPYASYLRVYEPLAAFPEPERSYWYAYAGRGAAPGAQEELRASLAGLARVPQAPVPDRESREAFVAEVGGVVHVCPWRTRLRGWLALKELKEELPPAVLDALLPPAVRGRLEADHERWRGENPDARPWIRSAAWHVPVRWFVLFDDAERVYEPAGFGGPAADGGEPGSQGAGTEGAGVQEGADKPRPAPSLRYRTPMVQARRRVARGLRALREASEEDSMIESLVDVGRWLEDFHPRSLVELDYGGLVHVIPEGRLAQDRSAADVGEGLAALREGDGVAAGRAYERLTARWRGVRELQYAS</sequence>